<comment type="caution">
    <text evidence="2">The sequence shown here is derived from an EMBL/GenBank/DDBJ whole genome shotgun (WGS) entry which is preliminary data.</text>
</comment>
<dbReference type="InParanoid" id="A0A1Z5KGB7"/>
<dbReference type="PANTHER" id="PTHR13225">
    <property type="entry name" value="MISEXPRESSION SUPPRESSOR OF RAS 6"/>
    <property type="match status" value="1"/>
</dbReference>
<dbReference type="Proteomes" id="UP000198406">
    <property type="component" value="Unassembled WGS sequence"/>
</dbReference>
<keyword evidence="3" id="KW-1185">Reference proteome</keyword>
<accession>A0A1Z5KGB7</accession>
<dbReference type="InterPro" id="IPR024131">
    <property type="entry name" value="UPF0489"/>
</dbReference>
<dbReference type="OrthoDB" id="418142at2759"/>
<dbReference type="Pfam" id="PF12640">
    <property type="entry name" value="UPF0489"/>
    <property type="match status" value="1"/>
</dbReference>
<evidence type="ECO:0000313" key="3">
    <source>
        <dbReference type="Proteomes" id="UP000198406"/>
    </source>
</evidence>
<evidence type="ECO:0000313" key="2">
    <source>
        <dbReference type="EMBL" id="GAX25344.1"/>
    </source>
</evidence>
<evidence type="ECO:0000256" key="1">
    <source>
        <dbReference type="ARBA" id="ARBA00007099"/>
    </source>
</evidence>
<dbReference type="AlphaFoldDB" id="A0A1Z5KGB7"/>
<comment type="similarity">
    <text evidence="1">Belongs to the UPF0489 family.</text>
</comment>
<gene>
    <name evidence="2" type="ORF">FisN_5Lh437</name>
</gene>
<protein>
    <submittedName>
        <fullName evidence="2">Uncharacterized protein</fullName>
    </submittedName>
</protein>
<sequence length="382" mass="44133">MTKSTSPKIPIIIVESHHHVLEHIHFLLRRQKPLLNSWSLLHWDAHPDLACPRCPAKHCFRPHDTLHDHETLYDALDATPSGIAEWILPLVLAARLQHIQWIRPLQTSMQQLPDGDFTLQVGAWSPTDNTHVESFLDLPHDALLKVSWSVPYYQDDDDVRLELLLPQELQLLVSPVPYQERLQPIYGLDVCLDYFYCHNPFVEDKQLARLLHRSIPCRNYGNPTSSDHIQWMQRFQSCWNDIIARPESQEHMMKMAAFFEEKEDVVELVTVIQQHCIDGKALPNDLANILTMPHDGCNSNCMTERLHHFSKYLPVACPFFISVARSSLEGFTPASVTEDLQEFVLNILHEKYCGCRSPMGADHCRFQLVRDYGEWEGSTFSN</sequence>
<proteinExistence type="inferred from homology"/>
<organism evidence="2 3">
    <name type="scientific">Fistulifera solaris</name>
    <name type="common">Oleaginous diatom</name>
    <dbReference type="NCBI Taxonomy" id="1519565"/>
    <lineage>
        <taxon>Eukaryota</taxon>
        <taxon>Sar</taxon>
        <taxon>Stramenopiles</taxon>
        <taxon>Ochrophyta</taxon>
        <taxon>Bacillariophyta</taxon>
        <taxon>Bacillariophyceae</taxon>
        <taxon>Bacillariophycidae</taxon>
        <taxon>Naviculales</taxon>
        <taxon>Naviculaceae</taxon>
        <taxon>Fistulifera</taxon>
    </lineage>
</organism>
<dbReference type="EMBL" id="BDSP01000223">
    <property type="protein sequence ID" value="GAX25344.1"/>
    <property type="molecule type" value="Genomic_DNA"/>
</dbReference>
<reference evidence="2 3" key="1">
    <citation type="journal article" date="2015" name="Plant Cell">
        <title>Oil accumulation by the oleaginous diatom Fistulifera solaris as revealed by the genome and transcriptome.</title>
        <authorList>
            <person name="Tanaka T."/>
            <person name="Maeda Y."/>
            <person name="Veluchamy A."/>
            <person name="Tanaka M."/>
            <person name="Abida H."/>
            <person name="Marechal E."/>
            <person name="Bowler C."/>
            <person name="Muto M."/>
            <person name="Sunaga Y."/>
            <person name="Tanaka M."/>
            <person name="Yoshino T."/>
            <person name="Taniguchi T."/>
            <person name="Fukuda Y."/>
            <person name="Nemoto M."/>
            <person name="Matsumoto M."/>
            <person name="Wong P.S."/>
            <person name="Aburatani S."/>
            <person name="Fujibuchi W."/>
        </authorList>
    </citation>
    <scope>NUCLEOTIDE SEQUENCE [LARGE SCALE GENOMIC DNA]</scope>
    <source>
        <strain evidence="2 3">JPCC DA0580</strain>
    </source>
</reference>
<name>A0A1Z5KGB7_FISSO</name>
<dbReference type="PANTHER" id="PTHR13225:SF3">
    <property type="entry name" value="UPF0489 PROTEIN C5ORF22"/>
    <property type="match status" value="1"/>
</dbReference>